<organism evidence="14 15">
    <name type="scientific">Petromyzon marinus</name>
    <name type="common">Sea lamprey</name>
    <dbReference type="NCBI Taxonomy" id="7757"/>
    <lineage>
        <taxon>Eukaryota</taxon>
        <taxon>Metazoa</taxon>
        <taxon>Chordata</taxon>
        <taxon>Craniata</taxon>
        <taxon>Vertebrata</taxon>
        <taxon>Cyclostomata</taxon>
        <taxon>Hyperoartia</taxon>
        <taxon>Petromyzontiformes</taxon>
        <taxon>Petromyzontidae</taxon>
        <taxon>Petromyzon</taxon>
    </lineage>
</organism>
<evidence type="ECO:0000256" key="4">
    <source>
        <dbReference type="ARBA" id="ARBA00022630"/>
    </source>
</evidence>
<dbReference type="Proteomes" id="UP001318040">
    <property type="component" value="Chromosome 14"/>
</dbReference>
<evidence type="ECO:0000256" key="1">
    <source>
        <dbReference type="ARBA" id="ARBA00001974"/>
    </source>
</evidence>
<comment type="function">
    <text evidence="9">Selectively catalyzes the oxidative deamination of acidic amino acids. Suppresses the level of D-aspartate in the brain, an amino acid that can act as an agonist for glutamate receptors. Protects the organism from the toxicity of D-amino acids. May also function in the intestine.</text>
</comment>
<accession>A0AAJ7T208</accession>
<feature type="binding site" evidence="12">
    <location>
        <position position="197"/>
    </location>
    <ligand>
        <name>FAD</name>
        <dbReference type="ChEBI" id="CHEBI:57692"/>
    </ligand>
</feature>
<dbReference type="PANTHER" id="PTHR11530:SF11">
    <property type="entry name" value="D-ASPARTATE OXIDASE"/>
    <property type="match status" value="1"/>
</dbReference>
<feature type="binding site" evidence="12">
    <location>
        <position position="180"/>
    </location>
    <ligand>
        <name>FAD</name>
        <dbReference type="ChEBI" id="CHEBI:57692"/>
    </ligand>
</feature>
<comment type="cofactor">
    <cofactor evidence="1 12">
        <name>FAD</name>
        <dbReference type="ChEBI" id="CHEBI:57692"/>
    </cofactor>
</comment>
<evidence type="ECO:0000256" key="12">
    <source>
        <dbReference type="PIRSR" id="PIRSR000189-1"/>
    </source>
</evidence>
<dbReference type="PIRSF" id="PIRSF000189">
    <property type="entry name" value="D-aa_oxidase"/>
    <property type="match status" value="1"/>
</dbReference>
<dbReference type="Pfam" id="PF01266">
    <property type="entry name" value="DAO"/>
    <property type="match status" value="1"/>
</dbReference>
<evidence type="ECO:0000313" key="15">
    <source>
        <dbReference type="RefSeq" id="XP_032809876.1"/>
    </source>
</evidence>
<feature type="binding site" evidence="12">
    <location>
        <begin position="57"/>
        <end position="58"/>
    </location>
    <ligand>
        <name>FAD</name>
        <dbReference type="ChEBI" id="CHEBI:57692"/>
    </ligand>
</feature>
<feature type="binding site" evidence="12">
    <location>
        <position position="292"/>
    </location>
    <ligand>
        <name>D-dopa</name>
        <dbReference type="ChEBI" id="CHEBI:149689"/>
    </ligand>
</feature>
<keyword evidence="5 12" id="KW-0274">FAD</keyword>
<feature type="domain" description="FAD dependent oxidoreductase" evidence="13">
    <location>
        <begin position="19"/>
        <end position="338"/>
    </location>
</feature>
<dbReference type="AlphaFoldDB" id="A0AAJ7T208"/>
<gene>
    <name evidence="15" type="primary">DDO</name>
</gene>
<evidence type="ECO:0000259" key="13">
    <source>
        <dbReference type="Pfam" id="PF01266"/>
    </source>
</evidence>
<comment type="similarity">
    <text evidence="3">Belongs to the DAMOX/DASOX family.</text>
</comment>
<keyword evidence="14" id="KW-1185">Reference proteome</keyword>
<dbReference type="SUPFAM" id="SSF51971">
    <property type="entry name" value="Nucleotide-binding domain"/>
    <property type="match status" value="1"/>
</dbReference>
<evidence type="ECO:0000256" key="10">
    <source>
        <dbReference type="ARBA" id="ARBA00047522"/>
    </source>
</evidence>
<keyword evidence="4" id="KW-0285">Flavoprotein</keyword>
<feature type="binding site" evidence="12">
    <location>
        <position position="237"/>
    </location>
    <ligand>
        <name>D-dopa</name>
        <dbReference type="ChEBI" id="CHEBI:149689"/>
    </ligand>
</feature>
<dbReference type="GO" id="GO:0006533">
    <property type="term" value="P:L-aspartate catabolic process"/>
    <property type="evidence" value="ECO:0007669"/>
    <property type="project" value="TreeGrafter"/>
</dbReference>
<dbReference type="Gene3D" id="3.40.50.720">
    <property type="entry name" value="NAD(P)-binding Rossmann-like Domain"/>
    <property type="match status" value="1"/>
</dbReference>
<dbReference type="SUPFAM" id="SSF54373">
    <property type="entry name" value="FAD-linked reductases, C-terminal domain"/>
    <property type="match status" value="1"/>
</dbReference>
<dbReference type="KEGG" id="pmrn:116942281"/>
<keyword evidence="6" id="KW-0560">Oxidoreductase</keyword>
<evidence type="ECO:0000256" key="2">
    <source>
        <dbReference type="ARBA" id="ARBA00004253"/>
    </source>
</evidence>
<dbReference type="InterPro" id="IPR006076">
    <property type="entry name" value="FAD-dep_OxRdtase"/>
</dbReference>
<evidence type="ECO:0000256" key="3">
    <source>
        <dbReference type="ARBA" id="ARBA00006730"/>
    </source>
</evidence>
<evidence type="ECO:0000256" key="6">
    <source>
        <dbReference type="ARBA" id="ARBA00023002"/>
    </source>
</evidence>
<evidence type="ECO:0000256" key="8">
    <source>
        <dbReference type="ARBA" id="ARBA00044541"/>
    </source>
</evidence>
<feature type="binding site" evidence="12">
    <location>
        <position position="322"/>
    </location>
    <ligand>
        <name>D-dopa</name>
        <dbReference type="ChEBI" id="CHEBI:149689"/>
    </ligand>
</feature>
<dbReference type="GO" id="GO:0005782">
    <property type="term" value="C:peroxisomal matrix"/>
    <property type="evidence" value="ECO:0007669"/>
    <property type="project" value="UniProtKB-SubCell"/>
</dbReference>
<evidence type="ECO:0000313" key="14">
    <source>
        <dbReference type="Proteomes" id="UP001318040"/>
    </source>
</evidence>
<dbReference type="InterPro" id="IPR023209">
    <property type="entry name" value="DAO"/>
</dbReference>
<reference evidence="15" key="1">
    <citation type="submission" date="2025-08" db="UniProtKB">
        <authorList>
            <consortium name="RefSeq"/>
        </authorList>
    </citation>
    <scope>IDENTIFICATION</scope>
    <source>
        <tissue evidence="15">Sperm</tissue>
    </source>
</reference>
<dbReference type="GO" id="GO:0071949">
    <property type="term" value="F:FAD binding"/>
    <property type="evidence" value="ECO:0007669"/>
    <property type="project" value="InterPro"/>
</dbReference>
<proteinExistence type="inferred from homology"/>
<evidence type="ECO:0000256" key="7">
    <source>
        <dbReference type="ARBA" id="ARBA00044520"/>
    </source>
</evidence>
<comment type="subcellular location">
    <subcellularLocation>
        <location evidence="2">Peroxisome matrix</location>
    </subcellularLocation>
</comment>
<evidence type="ECO:0000256" key="9">
    <source>
        <dbReference type="ARBA" id="ARBA00046214"/>
    </source>
</evidence>
<dbReference type="RefSeq" id="XP_032809876.1">
    <property type="nucleotide sequence ID" value="XM_032953985.1"/>
</dbReference>
<dbReference type="GO" id="GO:0019478">
    <property type="term" value="P:D-amino acid catabolic process"/>
    <property type="evidence" value="ECO:0007669"/>
    <property type="project" value="UniProtKB-ARBA"/>
</dbReference>
<comment type="catalytic activity">
    <reaction evidence="10">
        <text>D-aspartate + O2 + H2O = oxaloacetate + H2O2 + NH4(+)</text>
        <dbReference type="Rhea" id="RHEA:12512"/>
        <dbReference type="ChEBI" id="CHEBI:15377"/>
        <dbReference type="ChEBI" id="CHEBI:15379"/>
        <dbReference type="ChEBI" id="CHEBI:16240"/>
        <dbReference type="ChEBI" id="CHEBI:16452"/>
        <dbReference type="ChEBI" id="CHEBI:28938"/>
        <dbReference type="ChEBI" id="CHEBI:29990"/>
        <dbReference type="EC" id="1.4.3.1"/>
    </reaction>
    <physiologicalReaction direction="left-to-right" evidence="10">
        <dbReference type="Rhea" id="RHEA:12513"/>
    </physiologicalReaction>
</comment>
<evidence type="ECO:0000256" key="5">
    <source>
        <dbReference type="ARBA" id="ARBA00022827"/>
    </source>
</evidence>
<protein>
    <recommendedName>
        <fullName evidence="8">D-aspartate oxidase</fullName>
        <ecNumber evidence="7">1.4.3.1</ecNumber>
    </recommendedName>
</protein>
<dbReference type="PANTHER" id="PTHR11530">
    <property type="entry name" value="D-AMINO ACID OXIDASE"/>
    <property type="match status" value="1"/>
</dbReference>
<dbReference type="CTD" id="8528"/>
<dbReference type="Gene3D" id="3.30.9.10">
    <property type="entry name" value="D-Amino Acid Oxidase, subunit A, domain 2"/>
    <property type="match status" value="1"/>
</dbReference>
<name>A0AAJ7T208_PETMA</name>
<dbReference type="EC" id="1.4.3.1" evidence="7"/>
<comment type="catalytic activity">
    <reaction evidence="11">
        <text>D-glutamate + O2 + H2O = 2-oxoglutarate + H2O2 + NH4(+)</text>
        <dbReference type="Rhea" id="RHEA:10028"/>
        <dbReference type="ChEBI" id="CHEBI:15377"/>
        <dbReference type="ChEBI" id="CHEBI:15379"/>
        <dbReference type="ChEBI" id="CHEBI:16240"/>
        <dbReference type="ChEBI" id="CHEBI:16810"/>
        <dbReference type="ChEBI" id="CHEBI:28938"/>
        <dbReference type="ChEBI" id="CHEBI:29986"/>
    </reaction>
    <physiologicalReaction direction="left-to-right" evidence="11">
        <dbReference type="Rhea" id="RHEA:10029"/>
    </physiologicalReaction>
</comment>
<sequence>MERKSTDMSQAGRQGDAPRVCVLGAGVMGLSTALCISRSLPHAHISVLADNFSPDTTSDVAAGILHPSTIPGTPTDTLRYWFKQTFEHVLGLSRRDDAPSIGVQLVSGYEVFREPPVEHPPFWADLVIGFRAMTDQELSGFPGHTFGWFFTTLQCESSFYLPWLMKKLQSANVELKKTHVENIWHLHGQYDVVVNCTGLGSHALFGDNEVYPVRGQVIMVRAPWLKHFVRAGDGHTYIYPGVRDVTLGGTRQSHWGMLLPIAEDSLGIWERCCALVPSLKRSRRLAERVGLRPSRASIRLERECLACGALHMTVVHCYGHGGVGVTLHWGCAREVAALVCDSLRGHVASAKL</sequence>
<evidence type="ECO:0000256" key="11">
    <source>
        <dbReference type="ARBA" id="ARBA00049882"/>
    </source>
</evidence>
<feature type="binding site" evidence="12">
    <location>
        <begin position="321"/>
        <end position="326"/>
    </location>
    <ligand>
        <name>FAD</name>
        <dbReference type="ChEBI" id="CHEBI:57692"/>
    </ligand>
</feature>
<dbReference type="GO" id="GO:0008445">
    <property type="term" value="F:D-aspartate oxidase activity"/>
    <property type="evidence" value="ECO:0007669"/>
    <property type="project" value="UniProtKB-EC"/>
</dbReference>